<sequence length="144" mass="15081">MFGRGRQERDGAIRRILVVEDDALVAFDNEYGLGDAGYTVVDTIDNAAEAKALIAKGGIDLVLSDVNLRGAGSGVDVARAAHEAGIPLLFVSGQCPVEAQSLAAGCLAKPYSQRDMLAAIAALDAKRAGRKPGRLPRGLTLYED</sequence>
<accession>A0ABY7NIQ8</accession>
<dbReference type="InterPro" id="IPR001789">
    <property type="entry name" value="Sig_transdc_resp-reg_receiver"/>
</dbReference>
<dbReference type="InterPro" id="IPR050595">
    <property type="entry name" value="Bact_response_regulator"/>
</dbReference>
<evidence type="ECO:0000256" key="2">
    <source>
        <dbReference type="PROSITE-ProRule" id="PRU00169"/>
    </source>
</evidence>
<reference evidence="4 5" key="1">
    <citation type="submission" date="2022-12" db="EMBL/GenBank/DDBJ databases">
        <title>Sphingomonas abieness sp. nov., an endophytic bacterium isolated from Abies koreana.</title>
        <authorList>
            <person name="Jiang L."/>
            <person name="Lee J."/>
        </authorList>
    </citation>
    <scope>NUCLEOTIDE SEQUENCE [LARGE SCALE GENOMIC DNA]</scope>
    <source>
        <strain evidence="5">PAMB 00755</strain>
    </source>
</reference>
<organism evidence="4 5">
    <name type="scientific">Sphingomonas abietis</name>
    <dbReference type="NCBI Taxonomy" id="3012344"/>
    <lineage>
        <taxon>Bacteria</taxon>
        <taxon>Pseudomonadati</taxon>
        <taxon>Pseudomonadota</taxon>
        <taxon>Alphaproteobacteria</taxon>
        <taxon>Sphingomonadales</taxon>
        <taxon>Sphingomonadaceae</taxon>
        <taxon>Sphingomonas</taxon>
    </lineage>
</organism>
<dbReference type="PROSITE" id="PS50110">
    <property type="entry name" value="RESPONSE_REGULATORY"/>
    <property type="match status" value="1"/>
</dbReference>
<dbReference type="Gene3D" id="3.40.50.2300">
    <property type="match status" value="1"/>
</dbReference>
<dbReference type="PANTHER" id="PTHR44591">
    <property type="entry name" value="STRESS RESPONSE REGULATOR PROTEIN 1"/>
    <property type="match status" value="1"/>
</dbReference>
<dbReference type="InterPro" id="IPR011006">
    <property type="entry name" value="CheY-like_superfamily"/>
</dbReference>
<feature type="domain" description="Response regulatory" evidence="3">
    <location>
        <begin position="15"/>
        <end position="124"/>
    </location>
</feature>
<evidence type="ECO:0000256" key="1">
    <source>
        <dbReference type="ARBA" id="ARBA00022553"/>
    </source>
</evidence>
<dbReference type="SMART" id="SM00448">
    <property type="entry name" value="REC"/>
    <property type="match status" value="1"/>
</dbReference>
<dbReference type="RefSeq" id="WP_270075847.1">
    <property type="nucleotide sequence ID" value="NZ_CP115174.1"/>
</dbReference>
<evidence type="ECO:0000313" key="4">
    <source>
        <dbReference type="EMBL" id="WBO21198.1"/>
    </source>
</evidence>
<dbReference type="Proteomes" id="UP001210865">
    <property type="component" value="Chromosome"/>
</dbReference>
<dbReference type="SUPFAM" id="SSF52172">
    <property type="entry name" value="CheY-like"/>
    <property type="match status" value="1"/>
</dbReference>
<evidence type="ECO:0000259" key="3">
    <source>
        <dbReference type="PROSITE" id="PS50110"/>
    </source>
</evidence>
<dbReference type="PANTHER" id="PTHR44591:SF21">
    <property type="entry name" value="TWO-COMPONENT RESPONSE REGULATOR"/>
    <property type="match status" value="1"/>
</dbReference>
<feature type="modified residue" description="4-aspartylphosphate" evidence="2">
    <location>
        <position position="65"/>
    </location>
</feature>
<dbReference type="Pfam" id="PF00072">
    <property type="entry name" value="Response_reg"/>
    <property type="match status" value="1"/>
</dbReference>
<keyword evidence="5" id="KW-1185">Reference proteome</keyword>
<dbReference type="EMBL" id="CP115174">
    <property type="protein sequence ID" value="WBO21198.1"/>
    <property type="molecule type" value="Genomic_DNA"/>
</dbReference>
<evidence type="ECO:0000313" key="5">
    <source>
        <dbReference type="Proteomes" id="UP001210865"/>
    </source>
</evidence>
<protein>
    <submittedName>
        <fullName evidence="4">Response regulator</fullName>
    </submittedName>
</protein>
<proteinExistence type="predicted"/>
<keyword evidence="1 2" id="KW-0597">Phosphoprotein</keyword>
<gene>
    <name evidence="4" type="ORF">PBT88_13440</name>
</gene>
<name>A0ABY7NIQ8_9SPHN</name>